<dbReference type="Pfam" id="PF06969">
    <property type="entry name" value="HemN_C"/>
    <property type="match status" value="1"/>
</dbReference>
<dbReference type="PROSITE" id="PS51918">
    <property type="entry name" value="RADICAL_SAM"/>
    <property type="match status" value="1"/>
</dbReference>
<feature type="domain" description="Radical SAM core" evidence="6">
    <location>
        <begin position="50"/>
        <end position="290"/>
    </location>
</feature>
<name>A0A8E6B1T7_9BACT</name>
<dbReference type="AlphaFoldDB" id="A0A8E6B1T7"/>
<comment type="cofactor">
    <cofactor evidence="1">
        <name>[4Fe-4S] cluster</name>
        <dbReference type="ChEBI" id="CHEBI:49883"/>
    </cofactor>
</comment>
<keyword evidence="5" id="KW-0411">Iron-sulfur</keyword>
<organism evidence="7 8">
    <name type="scientific">Telmatocola sphagniphila</name>
    <dbReference type="NCBI Taxonomy" id="1123043"/>
    <lineage>
        <taxon>Bacteria</taxon>
        <taxon>Pseudomonadati</taxon>
        <taxon>Planctomycetota</taxon>
        <taxon>Planctomycetia</taxon>
        <taxon>Gemmatales</taxon>
        <taxon>Gemmataceae</taxon>
    </lineage>
</organism>
<gene>
    <name evidence="7" type="ORF">KIH39_14610</name>
</gene>
<evidence type="ECO:0000256" key="4">
    <source>
        <dbReference type="ARBA" id="ARBA00023004"/>
    </source>
</evidence>
<dbReference type="InterPro" id="IPR007197">
    <property type="entry name" value="rSAM"/>
</dbReference>
<dbReference type="EMBL" id="CP074694">
    <property type="protein sequence ID" value="QVL30091.1"/>
    <property type="molecule type" value="Genomic_DNA"/>
</dbReference>
<dbReference type="Gene3D" id="3.20.20.70">
    <property type="entry name" value="Aldolase class I"/>
    <property type="match status" value="1"/>
</dbReference>
<accession>A0A8E6B1T7</accession>
<evidence type="ECO:0000256" key="1">
    <source>
        <dbReference type="ARBA" id="ARBA00001966"/>
    </source>
</evidence>
<evidence type="ECO:0000256" key="3">
    <source>
        <dbReference type="ARBA" id="ARBA00022723"/>
    </source>
</evidence>
<evidence type="ECO:0000256" key="5">
    <source>
        <dbReference type="ARBA" id="ARBA00023014"/>
    </source>
</evidence>
<dbReference type="GO" id="GO:0046872">
    <property type="term" value="F:metal ion binding"/>
    <property type="evidence" value="ECO:0007669"/>
    <property type="project" value="UniProtKB-KW"/>
</dbReference>
<reference evidence="7" key="1">
    <citation type="submission" date="2021-05" db="EMBL/GenBank/DDBJ databases">
        <title>Complete genome sequence of the cellulolytic planctomycete Telmatocola sphagniphila SP2T and characterization of the first cellulase from planctomycetes.</title>
        <authorList>
            <person name="Rakitin A.L."/>
            <person name="Beletsky A.V."/>
            <person name="Naumoff D.G."/>
            <person name="Kulichevskaya I.S."/>
            <person name="Mardanov A.V."/>
            <person name="Ravin N.V."/>
            <person name="Dedysh S.N."/>
        </authorList>
    </citation>
    <scope>NUCLEOTIDE SEQUENCE</scope>
    <source>
        <strain evidence="7">SP2T</strain>
    </source>
</reference>
<keyword evidence="4" id="KW-0408">Iron</keyword>
<dbReference type="SMART" id="SM00729">
    <property type="entry name" value="Elp3"/>
    <property type="match status" value="1"/>
</dbReference>
<dbReference type="Pfam" id="PF04055">
    <property type="entry name" value="Radical_SAM"/>
    <property type="match status" value="1"/>
</dbReference>
<dbReference type="InterPro" id="IPR013785">
    <property type="entry name" value="Aldolase_TIM"/>
</dbReference>
<dbReference type="InterPro" id="IPR058240">
    <property type="entry name" value="rSAM_sf"/>
</dbReference>
<evidence type="ECO:0000256" key="2">
    <source>
        <dbReference type="ARBA" id="ARBA00022691"/>
    </source>
</evidence>
<keyword evidence="3" id="KW-0479">Metal-binding</keyword>
<dbReference type="RefSeq" id="WP_213493975.1">
    <property type="nucleotide sequence ID" value="NZ_CP074694.1"/>
</dbReference>
<dbReference type="SUPFAM" id="SSF102114">
    <property type="entry name" value="Radical SAM enzymes"/>
    <property type="match status" value="1"/>
</dbReference>
<dbReference type="InterPro" id="IPR006638">
    <property type="entry name" value="Elp3/MiaA/NifB-like_rSAM"/>
</dbReference>
<sequence>MATIPLETTSAEQQKEKTGLGNYFIANYPPFSFWKPDYLSEAKKALESPPTPNTPLGLYLHIPFCRKRCKFCYFRVYTDKNAKDIEVYLDALVKEVSILAQQPVVAGRPWDYVYFGGGTPSYLSAKQLQSLMERLQEIKPWDQAREVTFECEPGTLQKPKLETLRKLGVTRISLGVENFKPEILQYNGRAHLEEEIHRAFGWARELEFPQINVDLIAGMVGEDWENWRDCVRKTIALSPDSVTIYQMELPYNTVFSKEAKELGADEPRLAIADWPTKRAWVEYAFKTFCEAGYEVSSTVTVVKKKTQFVYRDALWRGADMFGTGVASFGHINGVHIQNLDTWEAYIDKLNHGELPLGRAFPTTPRDRLIREMVLQLKEGHLDDRYFQQKFGVDILQEFAPVLQKLQDEGWLERRSDKIQMTPAGLLQVDRHLPNFFDPQYISQRYT</sequence>
<protein>
    <submittedName>
        <fullName evidence="7">Coproporphyrinogen III oxidase family protein</fullName>
    </submittedName>
</protein>
<dbReference type="InterPro" id="IPR034505">
    <property type="entry name" value="Coproporphyrinogen-III_oxidase"/>
</dbReference>
<dbReference type="GO" id="GO:0003824">
    <property type="term" value="F:catalytic activity"/>
    <property type="evidence" value="ECO:0007669"/>
    <property type="project" value="InterPro"/>
</dbReference>
<dbReference type="Proteomes" id="UP000676194">
    <property type="component" value="Chromosome"/>
</dbReference>
<dbReference type="GO" id="GO:0051539">
    <property type="term" value="F:4 iron, 4 sulfur cluster binding"/>
    <property type="evidence" value="ECO:0007669"/>
    <property type="project" value="TreeGrafter"/>
</dbReference>
<dbReference type="GO" id="GO:0006779">
    <property type="term" value="P:porphyrin-containing compound biosynthetic process"/>
    <property type="evidence" value="ECO:0007669"/>
    <property type="project" value="TreeGrafter"/>
</dbReference>
<evidence type="ECO:0000313" key="7">
    <source>
        <dbReference type="EMBL" id="QVL30091.1"/>
    </source>
</evidence>
<keyword evidence="8" id="KW-1185">Reference proteome</keyword>
<proteinExistence type="predicted"/>
<keyword evidence="2" id="KW-0949">S-adenosyl-L-methionine</keyword>
<dbReference type="KEGG" id="tsph:KIH39_14610"/>
<evidence type="ECO:0000313" key="8">
    <source>
        <dbReference type="Proteomes" id="UP000676194"/>
    </source>
</evidence>
<dbReference type="SFLD" id="SFLDS00029">
    <property type="entry name" value="Radical_SAM"/>
    <property type="match status" value="1"/>
</dbReference>
<dbReference type="PANTHER" id="PTHR13932:SF5">
    <property type="entry name" value="RADICAL S-ADENOSYL METHIONINE DOMAIN-CONTAINING PROTEIN 1, MITOCHONDRIAL"/>
    <property type="match status" value="1"/>
</dbReference>
<dbReference type="InterPro" id="IPR010723">
    <property type="entry name" value="HemN_C"/>
</dbReference>
<dbReference type="PANTHER" id="PTHR13932">
    <property type="entry name" value="COPROPORPHYRINIGEN III OXIDASE"/>
    <property type="match status" value="1"/>
</dbReference>
<evidence type="ECO:0000259" key="6">
    <source>
        <dbReference type="PROSITE" id="PS51918"/>
    </source>
</evidence>
<dbReference type="SFLD" id="SFLDG01065">
    <property type="entry name" value="anaerobic_coproporphyrinogen-I"/>
    <property type="match status" value="1"/>
</dbReference>
<dbReference type="GO" id="GO:0005737">
    <property type="term" value="C:cytoplasm"/>
    <property type="evidence" value="ECO:0007669"/>
    <property type="project" value="TreeGrafter"/>
</dbReference>